<proteinExistence type="predicted"/>
<organism evidence="1">
    <name type="scientific">Arundo donax</name>
    <name type="common">Giant reed</name>
    <name type="synonym">Donax arundinaceus</name>
    <dbReference type="NCBI Taxonomy" id="35708"/>
    <lineage>
        <taxon>Eukaryota</taxon>
        <taxon>Viridiplantae</taxon>
        <taxon>Streptophyta</taxon>
        <taxon>Embryophyta</taxon>
        <taxon>Tracheophyta</taxon>
        <taxon>Spermatophyta</taxon>
        <taxon>Magnoliopsida</taxon>
        <taxon>Liliopsida</taxon>
        <taxon>Poales</taxon>
        <taxon>Poaceae</taxon>
        <taxon>PACMAD clade</taxon>
        <taxon>Arundinoideae</taxon>
        <taxon>Arundineae</taxon>
        <taxon>Arundo</taxon>
    </lineage>
</organism>
<reference evidence="1" key="1">
    <citation type="submission" date="2014-09" db="EMBL/GenBank/DDBJ databases">
        <authorList>
            <person name="Magalhaes I.L.F."/>
            <person name="Oliveira U."/>
            <person name="Santos F.R."/>
            <person name="Vidigal T.H.D.A."/>
            <person name="Brescovit A.D."/>
            <person name="Santos A.J."/>
        </authorList>
    </citation>
    <scope>NUCLEOTIDE SEQUENCE</scope>
    <source>
        <tissue evidence="1">Shoot tissue taken approximately 20 cm above the soil surface</tissue>
    </source>
</reference>
<name>A0A0A9F6E4_ARUDO</name>
<protein>
    <submittedName>
        <fullName evidence="1">Uncharacterized protein</fullName>
    </submittedName>
</protein>
<sequence>MDIIPKCWLSSMHDHLENLLKILLPLGKRQCAHIILRYSVPILKIMSFLCNHNVQQPIIRTSIQHGSCNLVAMS</sequence>
<dbReference type="AlphaFoldDB" id="A0A0A9F6E4"/>
<reference evidence="1" key="2">
    <citation type="journal article" date="2015" name="Data Brief">
        <title>Shoot transcriptome of the giant reed, Arundo donax.</title>
        <authorList>
            <person name="Barrero R.A."/>
            <person name="Guerrero F.D."/>
            <person name="Moolhuijzen P."/>
            <person name="Goolsby J.A."/>
            <person name="Tidwell J."/>
            <person name="Bellgard S.E."/>
            <person name="Bellgard M.I."/>
        </authorList>
    </citation>
    <scope>NUCLEOTIDE SEQUENCE</scope>
    <source>
        <tissue evidence="1">Shoot tissue taken approximately 20 cm above the soil surface</tissue>
    </source>
</reference>
<accession>A0A0A9F6E4</accession>
<dbReference type="EMBL" id="GBRH01192205">
    <property type="protein sequence ID" value="JAE05691.1"/>
    <property type="molecule type" value="Transcribed_RNA"/>
</dbReference>
<evidence type="ECO:0000313" key="1">
    <source>
        <dbReference type="EMBL" id="JAE05691.1"/>
    </source>
</evidence>